<dbReference type="Pfam" id="PF00691">
    <property type="entry name" value="OmpA"/>
    <property type="match status" value="1"/>
</dbReference>
<reference evidence="4 5" key="1">
    <citation type="submission" date="2024-10" db="EMBL/GenBank/DDBJ databases">
        <title>Aeromonas and Pseudomonas from the Cagarras Archipelago, Rio de Janeiro, Brazil.</title>
        <authorList>
            <person name="Canellas A.L.B."/>
            <person name="Laport M.S."/>
        </authorList>
    </citation>
    <scope>NUCLEOTIDE SEQUENCE [LARGE SCALE GENOMIC DNA]</scope>
    <source>
        <strain evidence="4 5">CPF-4</strain>
    </source>
</reference>
<dbReference type="InterPro" id="IPR050330">
    <property type="entry name" value="Bact_OuterMem_StrucFunc"/>
</dbReference>
<evidence type="ECO:0000256" key="2">
    <source>
        <dbReference type="SAM" id="MobiDB-lite"/>
    </source>
</evidence>
<feature type="domain" description="OmpA-like" evidence="3">
    <location>
        <begin position="188"/>
        <end position="306"/>
    </location>
</feature>
<protein>
    <submittedName>
        <fullName evidence="4">OmpA family protein</fullName>
    </submittedName>
</protein>
<feature type="compositionally biased region" description="Low complexity" evidence="2">
    <location>
        <begin position="338"/>
        <end position="354"/>
    </location>
</feature>
<dbReference type="Proteomes" id="UP001609821">
    <property type="component" value="Unassembled WGS sequence"/>
</dbReference>
<keyword evidence="1" id="KW-0472">Membrane</keyword>
<dbReference type="CDD" id="cd07185">
    <property type="entry name" value="OmpA_C-like"/>
    <property type="match status" value="1"/>
</dbReference>
<gene>
    <name evidence="4" type="ORF">ACHMWK_20125</name>
</gene>
<dbReference type="SUPFAM" id="SSF103088">
    <property type="entry name" value="OmpA-like"/>
    <property type="match status" value="1"/>
</dbReference>
<sequence>MSSNKTLALALCLAITGCAQTPQNDAEGGHKWWQLGSSDQASTPADKGVSAAAKPADTKVTPPVAKTAAAPAPVAKTAAAPVPVAKNAAAPATVAKDSGSSWWPFGSDSSKKDAPVEKAKVADVAPVAATSTKNWWWPFGSDAKDSKGATVGVIPMPDPKITQAWLDEYEPRLRIAIKDTNLQLERRENLLVIVAAADSSFKATRPDLLMPSMLGPFTRVAKVVEGDPKTAVLVLGHADSAGAMASNTRLSLDRAKSVAAIFRMSGLQSNRLTLRGMGSVMPRAANDSNEGRALNRRVEILMTPQATMVALVSKYSQPALSPADLVAVQPAVAPSVAKKKAAAPAKKGVVAKKSAPAKKAAKPAPAKKSVVAKAKPAADKKVAANDQAKN</sequence>
<dbReference type="PROSITE" id="PS51257">
    <property type="entry name" value="PROKAR_LIPOPROTEIN"/>
    <property type="match status" value="1"/>
</dbReference>
<dbReference type="PANTHER" id="PTHR30329:SF20">
    <property type="entry name" value="EXPORTED PROTEIN"/>
    <property type="match status" value="1"/>
</dbReference>
<dbReference type="InterPro" id="IPR036737">
    <property type="entry name" value="OmpA-like_sf"/>
</dbReference>
<comment type="caution">
    <text evidence="4">The sequence shown here is derived from an EMBL/GenBank/DDBJ whole genome shotgun (WGS) entry which is preliminary data.</text>
</comment>
<feature type="compositionally biased region" description="Low complexity" evidence="2">
    <location>
        <begin position="362"/>
        <end position="375"/>
    </location>
</feature>
<evidence type="ECO:0000256" key="1">
    <source>
        <dbReference type="PROSITE-ProRule" id="PRU00473"/>
    </source>
</evidence>
<dbReference type="EMBL" id="JBINXB010000039">
    <property type="protein sequence ID" value="MFH6568271.1"/>
    <property type="molecule type" value="Genomic_DNA"/>
</dbReference>
<feature type="compositionally biased region" description="Basic and acidic residues" evidence="2">
    <location>
        <begin position="376"/>
        <end position="390"/>
    </location>
</feature>
<proteinExistence type="predicted"/>
<name>A0ABW7M4U9_9PSED</name>
<dbReference type="PANTHER" id="PTHR30329">
    <property type="entry name" value="STATOR ELEMENT OF FLAGELLAR MOTOR COMPLEX"/>
    <property type="match status" value="1"/>
</dbReference>
<feature type="region of interest" description="Disordered" evidence="2">
    <location>
        <begin position="29"/>
        <end position="64"/>
    </location>
</feature>
<evidence type="ECO:0000259" key="3">
    <source>
        <dbReference type="PROSITE" id="PS51123"/>
    </source>
</evidence>
<dbReference type="RefSeq" id="WP_261741156.1">
    <property type="nucleotide sequence ID" value="NZ_JBINXA010000010.1"/>
</dbReference>
<dbReference type="Gene3D" id="3.30.1330.60">
    <property type="entry name" value="OmpA-like domain"/>
    <property type="match status" value="1"/>
</dbReference>
<evidence type="ECO:0000313" key="4">
    <source>
        <dbReference type="EMBL" id="MFH6568271.1"/>
    </source>
</evidence>
<organism evidence="4 5">
    <name type="scientific">Pseudomonas kulmbachensis</name>
    <dbReference type="NCBI Taxonomy" id="3043408"/>
    <lineage>
        <taxon>Bacteria</taxon>
        <taxon>Pseudomonadati</taxon>
        <taxon>Pseudomonadota</taxon>
        <taxon>Gammaproteobacteria</taxon>
        <taxon>Pseudomonadales</taxon>
        <taxon>Pseudomonadaceae</taxon>
        <taxon>Pseudomonas</taxon>
    </lineage>
</organism>
<keyword evidence="5" id="KW-1185">Reference proteome</keyword>
<feature type="region of interest" description="Disordered" evidence="2">
    <location>
        <begin position="338"/>
        <end position="390"/>
    </location>
</feature>
<evidence type="ECO:0000313" key="5">
    <source>
        <dbReference type="Proteomes" id="UP001609821"/>
    </source>
</evidence>
<dbReference type="InterPro" id="IPR006665">
    <property type="entry name" value="OmpA-like"/>
</dbReference>
<accession>A0ABW7M4U9</accession>
<dbReference type="PROSITE" id="PS51123">
    <property type="entry name" value="OMPA_2"/>
    <property type="match status" value="1"/>
</dbReference>